<dbReference type="AlphaFoldDB" id="A0A9P5NU76"/>
<evidence type="ECO:0000313" key="1">
    <source>
        <dbReference type="EMBL" id="KAF8906826.1"/>
    </source>
</evidence>
<name>A0A9P5NU76_GYMJU</name>
<reference evidence="1" key="1">
    <citation type="submission" date="2020-11" db="EMBL/GenBank/DDBJ databases">
        <authorList>
            <consortium name="DOE Joint Genome Institute"/>
            <person name="Ahrendt S."/>
            <person name="Riley R."/>
            <person name="Andreopoulos W."/>
            <person name="LaButti K."/>
            <person name="Pangilinan J."/>
            <person name="Ruiz-duenas F.J."/>
            <person name="Barrasa J.M."/>
            <person name="Sanchez-Garcia M."/>
            <person name="Camarero S."/>
            <person name="Miyauchi S."/>
            <person name="Serrano A."/>
            <person name="Linde D."/>
            <person name="Babiker R."/>
            <person name="Drula E."/>
            <person name="Ayuso-Fernandez I."/>
            <person name="Pacheco R."/>
            <person name="Padilla G."/>
            <person name="Ferreira P."/>
            <person name="Barriuso J."/>
            <person name="Kellner H."/>
            <person name="Castanera R."/>
            <person name="Alfaro M."/>
            <person name="Ramirez L."/>
            <person name="Pisabarro A.G."/>
            <person name="Kuo A."/>
            <person name="Tritt A."/>
            <person name="Lipzen A."/>
            <person name="He G."/>
            <person name="Yan M."/>
            <person name="Ng V."/>
            <person name="Cullen D."/>
            <person name="Martin F."/>
            <person name="Rosso M.-N."/>
            <person name="Henrissat B."/>
            <person name="Hibbett D."/>
            <person name="Martinez A.T."/>
            <person name="Grigoriev I.V."/>
        </authorList>
    </citation>
    <scope>NUCLEOTIDE SEQUENCE</scope>
    <source>
        <strain evidence="1">AH 44721</strain>
    </source>
</reference>
<evidence type="ECO:0000313" key="2">
    <source>
        <dbReference type="Proteomes" id="UP000724874"/>
    </source>
</evidence>
<accession>A0A9P5NU76</accession>
<comment type="caution">
    <text evidence="1">The sequence shown here is derived from an EMBL/GenBank/DDBJ whole genome shotgun (WGS) entry which is preliminary data.</text>
</comment>
<protein>
    <submittedName>
        <fullName evidence="1">Uncharacterized protein</fullName>
    </submittedName>
</protein>
<sequence>MNKTKEPNPDLRASVSKGGFFFALHLPENELFDLIFDHTFFCVRSSRSWKSRFYQDGIFEG</sequence>
<dbReference type="Proteomes" id="UP000724874">
    <property type="component" value="Unassembled WGS sequence"/>
</dbReference>
<organism evidence="1 2">
    <name type="scientific">Gymnopilus junonius</name>
    <name type="common">Spectacular rustgill mushroom</name>
    <name type="synonym">Gymnopilus spectabilis subsp. junonius</name>
    <dbReference type="NCBI Taxonomy" id="109634"/>
    <lineage>
        <taxon>Eukaryota</taxon>
        <taxon>Fungi</taxon>
        <taxon>Dikarya</taxon>
        <taxon>Basidiomycota</taxon>
        <taxon>Agaricomycotina</taxon>
        <taxon>Agaricomycetes</taxon>
        <taxon>Agaricomycetidae</taxon>
        <taxon>Agaricales</taxon>
        <taxon>Agaricineae</taxon>
        <taxon>Hymenogastraceae</taxon>
        <taxon>Gymnopilus</taxon>
    </lineage>
</organism>
<keyword evidence="2" id="KW-1185">Reference proteome</keyword>
<dbReference type="EMBL" id="JADNYJ010000017">
    <property type="protein sequence ID" value="KAF8906826.1"/>
    <property type="molecule type" value="Genomic_DNA"/>
</dbReference>
<proteinExistence type="predicted"/>
<gene>
    <name evidence="1" type="ORF">CPB84DRAFT_367429</name>
</gene>